<dbReference type="SUPFAM" id="SSF50621">
    <property type="entry name" value="Alanine racemase C-terminal domain-like"/>
    <property type="match status" value="1"/>
</dbReference>
<dbReference type="SMART" id="SM01005">
    <property type="entry name" value="Ala_racemase_C"/>
    <property type="match status" value="1"/>
</dbReference>
<dbReference type="InterPro" id="IPR000821">
    <property type="entry name" value="Ala_racemase"/>
</dbReference>
<evidence type="ECO:0000259" key="5">
    <source>
        <dbReference type="SMART" id="SM01005"/>
    </source>
</evidence>
<dbReference type="GO" id="GO:0005829">
    <property type="term" value="C:cytosol"/>
    <property type="evidence" value="ECO:0007669"/>
    <property type="project" value="TreeGrafter"/>
</dbReference>
<evidence type="ECO:0000256" key="1">
    <source>
        <dbReference type="ARBA" id="ARBA00001933"/>
    </source>
</evidence>
<feature type="modified residue" description="N6-(pyridoxal phosphate)lysine" evidence="4">
    <location>
        <position position="71"/>
    </location>
</feature>
<dbReference type="InterPro" id="IPR009006">
    <property type="entry name" value="Ala_racemase/Decarboxylase_C"/>
</dbReference>
<dbReference type="RefSeq" id="WP_055395160.1">
    <property type="nucleotide sequence ID" value="NZ_LCTZ01000002.1"/>
</dbReference>
<evidence type="ECO:0000313" key="7">
    <source>
        <dbReference type="Proteomes" id="UP000050827"/>
    </source>
</evidence>
<dbReference type="Pfam" id="PF01168">
    <property type="entry name" value="Ala_racemase_N"/>
    <property type="match status" value="1"/>
</dbReference>
<feature type="domain" description="Alanine racemase C-terminal" evidence="5">
    <location>
        <begin position="276"/>
        <end position="383"/>
    </location>
</feature>
<keyword evidence="2 4" id="KW-0663">Pyridoxal phosphate</keyword>
<dbReference type="PANTHER" id="PTHR30511">
    <property type="entry name" value="ALANINE RACEMASE"/>
    <property type="match status" value="1"/>
</dbReference>
<gene>
    <name evidence="6" type="ORF">AAY42_11055</name>
</gene>
<dbReference type="GO" id="GO:0030170">
    <property type="term" value="F:pyridoxal phosphate binding"/>
    <property type="evidence" value="ECO:0007669"/>
    <property type="project" value="TreeGrafter"/>
</dbReference>
<dbReference type="Pfam" id="PF00842">
    <property type="entry name" value="Ala_racemase_C"/>
    <property type="match status" value="1"/>
</dbReference>
<dbReference type="PANTHER" id="PTHR30511:SF0">
    <property type="entry name" value="ALANINE RACEMASE, CATABOLIC-RELATED"/>
    <property type="match status" value="1"/>
</dbReference>
<dbReference type="STRING" id="346185.AAY42_11055"/>
<accession>A0A0Q0XMW7</accession>
<dbReference type="Gene3D" id="2.40.37.10">
    <property type="entry name" value="Lyase, Ornithine Decarboxylase, Chain A, domain 1"/>
    <property type="match status" value="1"/>
</dbReference>
<dbReference type="Proteomes" id="UP000050827">
    <property type="component" value="Unassembled WGS sequence"/>
</dbReference>
<dbReference type="InterPro" id="IPR029066">
    <property type="entry name" value="PLP-binding_barrel"/>
</dbReference>
<dbReference type="GO" id="GO:0008784">
    <property type="term" value="F:alanine racemase activity"/>
    <property type="evidence" value="ECO:0007669"/>
    <property type="project" value="InterPro"/>
</dbReference>
<proteinExistence type="predicted"/>
<keyword evidence="7" id="KW-1185">Reference proteome</keyword>
<comment type="cofactor">
    <cofactor evidence="1 4">
        <name>pyridoxal 5'-phosphate</name>
        <dbReference type="ChEBI" id="CHEBI:597326"/>
    </cofactor>
</comment>
<dbReference type="OrthoDB" id="9801978at2"/>
<comment type="caution">
    <text evidence="6">The sequence shown here is derived from an EMBL/GenBank/DDBJ whole genome shotgun (WGS) entry which is preliminary data.</text>
</comment>
<dbReference type="Gene3D" id="3.20.20.10">
    <property type="entry name" value="Alanine racemase"/>
    <property type="match status" value="1"/>
</dbReference>
<organism evidence="6 7">
    <name type="scientific">Flagellimonas eckloniae</name>
    <dbReference type="NCBI Taxonomy" id="346185"/>
    <lineage>
        <taxon>Bacteria</taxon>
        <taxon>Pseudomonadati</taxon>
        <taxon>Bacteroidota</taxon>
        <taxon>Flavobacteriia</taxon>
        <taxon>Flavobacteriales</taxon>
        <taxon>Flavobacteriaceae</taxon>
        <taxon>Flagellimonas</taxon>
    </lineage>
</organism>
<evidence type="ECO:0000256" key="4">
    <source>
        <dbReference type="PIRSR" id="PIRSR600821-50"/>
    </source>
</evidence>
<dbReference type="InterPro" id="IPR011079">
    <property type="entry name" value="Ala_racemase_C"/>
</dbReference>
<reference evidence="6 7" key="1">
    <citation type="submission" date="2015-04" db="EMBL/GenBank/DDBJ databases">
        <title>Complete genome of flavobacterium.</title>
        <authorList>
            <person name="Kwon Y.M."/>
            <person name="Kim S.-J."/>
        </authorList>
    </citation>
    <scope>NUCLEOTIDE SEQUENCE [LARGE SCALE GENOMIC DNA]</scope>
    <source>
        <strain evidence="6 7">DK169</strain>
    </source>
</reference>
<name>A0A0Q0XMW7_9FLAO</name>
<evidence type="ECO:0000313" key="6">
    <source>
        <dbReference type="EMBL" id="KQC30354.1"/>
    </source>
</evidence>
<dbReference type="EMBL" id="LCTZ01000002">
    <property type="protein sequence ID" value="KQC30354.1"/>
    <property type="molecule type" value="Genomic_DNA"/>
</dbReference>
<protein>
    <recommendedName>
        <fullName evidence="5">Alanine racemase C-terminal domain-containing protein</fullName>
    </recommendedName>
</protein>
<dbReference type="PRINTS" id="PR00992">
    <property type="entry name" value="ALARACEMASE"/>
</dbReference>
<dbReference type="NCBIfam" id="TIGR00492">
    <property type="entry name" value="alr"/>
    <property type="match status" value="1"/>
</dbReference>
<dbReference type="InterPro" id="IPR001608">
    <property type="entry name" value="Ala_racemase_N"/>
</dbReference>
<dbReference type="AlphaFoldDB" id="A0A0Q0XMW7"/>
<keyword evidence="3" id="KW-0413">Isomerase</keyword>
<dbReference type="GO" id="GO:0006522">
    <property type="term" value="P:alanine metabolic process"/>
    <property type="evidence" value="ECO:0007669"/>
    <property type="project" value="InterPro"/>
</dbReference>
<evidence type="ECO:0000256" key="3">
    <source>
        <dbReference type="ARBA" id="ARBA00023235"/>
    </source>
</evidence>
<sequence>MKSNRRQFVKKTIAGFAMISLSPVCNSQKVFFTDKRYESKPWLELSKAAYLNNASLISKMAGGKPIIAVLKNNAYGIGDVQVANILDKSSDVYGIAVVKDERALAIRSKGVSKPILLMGDFDKNLSQELVNKNIVLSVYSKHSLLKITEISRNSITSIQVALYIDTGLGRMGIPYQEVAEIAKEIAKNPKINIVQTFSTLTTPKEFAKEQILRFEKIILKLNQKGVSTGLKHLAPSYSLIDLHNSHQDAVRPGILLHGSFPSIDMAEAKIYPLQVGYRLKAPVIRVEKLSEGDTIGFSRFYKVLKDEWIATLPIGWADGYNSSAESGAKVLLGDTLYPVVNVNASHTNISLGENTMITAGDIATLIGPDCPEITPEGFGKLVKGHNYLQINYKESITKHIYETF</sequence>
<evidence type="ECO:0000256" key="2">
    <source>
        <dbReference type="ARBA" id="ARBA00022898"/>
    </source>
</evidence>
<dbReference type="SUPFAM" id="SSF51419">
    <property type="entry name" value="PLP-binding barrel"/>
    <property type="match status" value="1"/>
</dbReference>